<evidence type="ECO:0000313" key="3">
    <source>
        <dbReference type="EMBL" id="SFF21680.1"/>
    </source>
</evidence>
<dbReference type="SUPFAM" id="SSF52172">
    <property type="entry name" value="CheY-like"/>
    <property type="match status" value="1"/>
</dbReference>
<dbReference type="GO" id="GO:0000160">
    <property type="term" value="P:phosphorelay signal transduction system"/>
    <property type="evidence" value="ECO:0007669"/>
    <property type="project" value="InterPro"/>
</dbReference>
<dbReference type="InterPro" id="IPR052893">
    <property type="entry name" value="TCS_response_regulator"/>
</dbReference>
<dbReference type="Gene3D" id="3.40.50.2300">
    <property type="match status" value="1"/>
</dbReference>
<feature type="domain" description="Response regulatory" evidence="2">
    <location>
        <begin position="5"/>
        <end position="131"/>
    </location>
</feature>
<sequence length="131" mass="15003">MNLPIICIIDDDKLYQFTIQKAIEKTQKVGQIISFPNGYEAINFLKNHLSQPNKLPEVIFLDINMPVMDGWQFLNEYLALENQIAKKSIIYIVTSSIDNADKLKVKSLEGVKDFVVKPISKDRLAEILESF</sequence>
<name>A0A1I2GX18_9BACT</name>
<evidence type="ECO:0000259" key="2">
    <source>
        <dbReference type="PROSITE" id="PS50110"/>
    </source>
</evidence>
<dbReference type="PANTHER" id="PTHR44520">
    <property type="entry name" value="RESPONSE REGULATOR RCP1-RELATED"/>
    <property type="match status" value="1"/>
</dbReference>
<proteinExistence type="predicted"/>
<dbReference type="Proteomes" id="UP000199513">
    <property type="component" value="Unassembled WGS sequence"/>
</dbReference>
<accession>A0A1I2GX18</accession>
<dbReference type="RefSeq" id="WP_091545653.1">
    <property type="nucleotide sequence ID" value="NZ_FONY01000020.1"/>
</dbReference>
<dbReference type="Pfam" id="PF00072">
    <property type="entry name" value="Response_reg"/>
    <property type="match status" value="1"/>
</dbReference>
<evidence type="ECO:0000256" key="1">
    <source>
        <dbReference type="PROSITE-ProRule" id="PRU00169"/>
    </source>
</evidence>
<protein>
    <submittedName>
        <fullName evidence="3">Response regulator receiver domain-containing protein</fullName>
    </submittedName>
</protein>
<dbReference type="STRING" id="1003.SAMN04488541_102067"/>
<dbReference type="PANTHER" id="PTHR44520:SF2">
    <property type="entry name" value="RESPONSE REGULATOR RCP1"/>
    <property type="match status" value="1"/>
</dbReference>
<keyword evidence="4" id="KW-1185">Reference proteome</keyword>
<dbReference type="InterPro" id="IPR001789">
    <property type="entry name" value="Sig_transdc_resp-reg_receiver"/>
</dbReference>
<keyword evidence="1" id="KW-0597">Phosphoprotein</keyword>
<reference evidence="3 4" key="1">
    <citation type="submission" date="2016-10" db="EMBL/GenBank/DDBJ databases">
        <authorList>
            <person name="de Groot N.N."/>
        </authorList>
    </citation>
    <scope>NUCLEOTIDE SEQUENCE [LARGE SCALE GENOMIC DNA]</scope>
    <source>
        <strain>GEY</strain>
        <strain evidence="4">DSM 9560</strain>
    </source>
</reference>
<gene>
    <name evidence="3" type="ORF">SAMN04488541_102067</name>
</gene>
<dbReference type="EMBL" id="FONY01000020">
    <property type="protein sequence ID" value="SFF21680.1"/>
    <property type="molecule type" value="Genomic_DNA"/>
</dbReference>
<organism evidence="3 4">
    <name type="scientific">Thermoflexibacter ruber</name>
    <dbReference type="NCBI Taxonomy" id="1003"/>
    <lineage>
        <taxon>Bacteria</taxon>
        <taxon>Pseudomonadati</taxon>
        <taxon>Bacteroidota</taxon>
        <taxon>Cytophagia</taxon>
        <taxon>Cytophagales</taxon>
        <taxon>Thermoflexibacteraceae</taxon>
        <taxon>Thermoflexibacter</taxon>
    </lineage>
</organism>
<dbReference type="OrthoDB" id="673128at2"/>
<dbReference type="SMART" id="SM00448">
    <property type="entry name" value="REC"/>
    <property type="match status" value="1"/>
</dbReference>
<dbReference type="AlphaFoldDB" id="A0A1I2GX18"/>
<dbReference type="PROSITE" id="PS50110">
    <property type="entry name" value="RESPONSE_REGULATORY"/>
    <property type="match status" value="1"/>
</dbReference>
<feature type="modified residue" description="4-aspartylphosphate" evidence="1">
    <location>
        <position position="62"/>
    </location>
</feature>
<dbReference type="InterPro" id="IPR011006">
    <property type="entry name" value="CheY-like_superfamily"/>
</dbReference>
<evidence type="ECO:0000313" key="4">
    <source>
        <dbReference type="Proteomes" id="UP000199513"/>
    </source>
</evidence>